<dbReference type="EMBL" id="BK032684">
    <property type="protein sequence ID" value="DAF55029.1"/>
    <property type="molecule type" value="Genomic_DNA"/>
</dbReference>
<protein>
    <submittedName>
        <fullName evidence="1">Uncharacterized protein</fullName>
    </submittedName>
</protein>
<name>A0A8S5SVC5_9CAUD</name>
<proteinExistence type="predicted"/>
<organism evidence="1">
    <name type="scientific">Siphoviridae sp. ctXzK3</name>
    <dbReference type="NCBI Taxonomy" id="2827889"/>
    <lineage>
        <taxon>Viruses</taxon>
        <taxon>Duplodnaviria</taxon>
        <taxon>Heunggongvirae</taxon>
        <taxon>Uroviricota</taxon>
        <taxon>Caudoviricetes</taxon>
    </lineage>
</organism>
<evidence type="ECO:0000313" key="1">
    <source>
        <dbReference type="EMBL" id="DAF55029.1"/>
    </source>
</evidence>
<accession>A0A8S5SVC5</accession>
<reference evidence="1" key="1">
    <citation type="journal article" date="2021" name="Proc. Natl. Acad. Sci. U.S.A.">
        <title>A Catalog of Tens of Thousands of Viruses from Human Metagenomes Reveals Hidden Associations with Chronic Diseases.</title>
        <authorList>
            <person name="Tisza M.J."/>
            <person name="Buck C.B."/>
        </authorList>
    </citation>
    <scope>NUCLEOTIDE SEQUENCE</scope>
    <source>
        <strain evidence="1">CtXzK3</strain>
    </source>
</reference>
<sequence>MSEAEQLEKLCQPVVDWLKKNHDPHTEVRISAEHIDLVESVIGIPVT</sequence>